<protein>
    <recommendedName>
        <fullName evidence="5">N-acetyltransferase domain-containing protein</fullName>
    </recommendedName>
</protein>
<sequence>MGPTADGEGPEAAGDAEGAAAEGAPGKDRGEEEVAQPGQESGAIATGPEGGSSQSDVRFVPYKDETDMPGIVELIEKDLSEPYSIFTYRYFINNWPELCFLTMQGDSCVGAIVCKLDVHRSRSTHRGYIAMLAVEKSLRGRGIGSKLVGLCLDKMREMGADECVLETEVTNTGAIGLYRNVGFVKEKRLHKYYLNGNDAFRLKFLFKLPEGFDRGEGCLGPPTLNWEVEAGTF</sequence>
<dbReference type="InterPro" id="IPR016181">
    <property type="entry name" value="Acyl_CoA_acyltransferase"/>
</dbReference>
<dbReference type="GO" id="GO:0031417">
    <property type="term" value="C:NatC complex"/>
    <property type="evidence" value="ECO:0007669"/>
    <property type="project" value="TreeGrafter"/>
</dbReference>
<evidence type="ECO:0000256" key="1">
    <source>
        <dbReference type="ARBA" id="ARBA00022679"/>
    </source>
</evidence>
<dbReference type="PANTHER" id="PTHR45896">
    <property type="entry name" value="N-ALPHA-ACETYLTRANSFERASE 30"/>
    <property type="match status" value="1"/>
</dbReference>
<dbReference type="GO" id="GO:0004596">
    <property type="term" value="F:protein-N-terminal amino-acid acetyltransferase activity"/>
    <property type="evidence" value="ECO:0007669"/>
    <property type="project" value="InterPro"/>
</dbReference>
<dbReference type="Gene3D" id="3.40.630.30">
    <property type="match status" value="1"/>
</dbReference>
<evidence type="ECO:0000259" key="5">
    <source>
        <dbReference type="PROSITE" id="PS51186"/>
    </source>
</evidence>
<reference evidence="6" key="1">
    <citation type="submission" date="2021-01" db="EMBL/GenBank/DDBJ databases">
        <authorList>
            <person name="Corre E."/>
            <person name="Pelletier E."/>
            <person name="Niang G."/>
            <person name="Scheremetjew M."/>
            <person name="Finn R."/>
            <person name="Kale V."/>
            <person name="Holt S."/>
            <person name="Cochrane G."/>
            <person name="Meng A."/>
            <person name="Brown T."/>
            <person name="Cohen L."/>
        </authorList>
    </citation>
    <scope>NUCLEOTIDE SEQUENCE</scope>
    <source>
        <strain evidence="6">OF101</strain>
    </source>
</reference>
<keyword evidence="2" id="KW-0012">Acyltransferase</keyword>
<dbReference type="PANTHER" id="PTHR45896:SF1">
    <property type="entry name" value="N-ALPHA-ACETYLTRANSFERASE 30"/>
    <property type="match status" value="1"/>
</dbReference>
<dbReference type="InterPro" id="IPR044542">
    <property type="entry name" value="NAA30-like"/>
</dbReference>
<feature type="region of interest" description="Disordered" evidence="4">
    <location>
        <begin position="1"/>
        <end position="57"/>
    </location>
</feature>
<organism evidence="6">
    <name type="scientific">Alexandrium catenella</name>
    <name type="common">Red tide dinoflagellate</name>
    <name type="synonym">Gonyaulax catenella</name>
    <dbReference type="NCBI Taxonomy" id="2925"/>
    <lineage>
        <taxon>Eukaryota</taxon>
        <taxon>Sar</taxon>
        <taxon>Alveolata</taxon>
        <taxon>Dinophyceae</taxon>
        <taxon>Gonyaulacales</taxon>
        <taxon>Pyrocystaceae</taxon>
        <taxon>Alexandrium</taxon>
    </lineage>
</organism>
<evidence type="ECO:0000256" key="2">
    <source>
        <dbReference type="ARBA" id="ARBA00023315"/>
    </source>
</evidence>
<dbReference type="SUPFAM" id="SSF55729">
    <property type="entry name" value="Acyl-CoA N-acyltransferases (Nat)"/>
    <property type="match status" value="1"/>
</dbReference>
<feature type="compositionally biased region" description="Low complexity" evidence="4">
    <location>
        <begin position="1"/>
        <end position="24"/>
    </location>
</feature>
<name>A0A7S1S8P1_ALECA</name>
<dbReference type="InterPro" id="IPR000182">
    <property type="entry name" value="GNAT_dom"/>
</dbReference>
<feature type="domain" description="N-acetyltransferase" evidence="5">
    <location>
        <begin position="57"/>
        <end position="207"/>
    </location>
</feature>
<accession>A0A7S1S8P1</accession>
<comment type="similarity">
    <text evidence="3">Belongs to the acetyltransferase family. MAK3 subfamily.</text>
</comment>
<evidence type="ECO:0000313" key="6">
    <source>
        <dbReference type="EMBL" id="CAD9187846.1"/>
    </source>
</evidence>
<proteinExistence type="inferred from homology"/>
<evidence type="ECO:0000256" key="3">
    <source>
        <dbReference type="ARBA" id="ARBA00024025"/>
    </source>
</evidence>
<keyword evidence="1" id="KW-0808">Transferase</keyword>
<dbReference type="Pfam" id="PF00583">
    <property type="entry name" value="Acetyltransf_1"/>
    <property type="match status" value="1"/>
</dbReference>
<dbReference type="AlphaFoldDB" id="A0A7S1S8P1"/>
<dbReference type="EMBL" id="HBGE01108391">
    <property type="protein sequence ID" value="CAD9187846.1"/>
    <property type="molecule type" value="Transcribed_RNA"/>
</dbReference>
<gene>
    <name evidence="6" type="ORF">ACAT0790_LOCUS64620</name>
</gene>
<evidence type="ECO:0000256" key="4">
    <source>
        <dbReference type="SAM" id="MobiDB-lite"/>
    </source>
</evidence>
<dbReference type="CDD" id="cd04301">
    <property type="entry name" value="NAT_SF"/>
    <property type="match status" value="1"/>
</dbReference>
<dbReference type="PROSITE" id="PS51186">
    <property type="entry name" value="GNAT"/>
    <property type="match status" value="1"/>
</dbReference>